<evidence type="ECO:0000256" key="2">
    <source>
        <dbReference type="SAM" id="Phobius"/>
    </source>
</evidence>
<evidence type="ECO:0000313" key="3">
    <source>
        <dbReference type="EMBL" id="QBI54632.1"/>
    </source>
</evidence>
<feature type="region of interest" description="Disordered" evidence="1">
    <location>
        <begin position="35"/>
        <end position="56"/>
    </location>
</feature>
<dbReference type="RefSeq" id="WP_165498565.1">
    <property type="nucleotide sequence ID" value="NZ_CP036455.1"/>
</dbReference>
<keyword evidence="2" id="KW-1133">Transmembrane helix</keyword>
<proteinExistence type="predicted"/>
<name>A0A4V0ZJT8_9ACTN</name>
<evidence type="ECO:0000313" key="4">
    <source>
        <dbReference type="Proteomes" id="UP000292235"/>
    </source>
</evidence>
<reference evidence="3 4" key="1">
    <citation type="submission" date="2019-02" db="EMBL/GenBank/DDBJ databases">
        <authorList>
            <person name="Khodamoradi S."/>
            <person name="Hahnke R.L."/>
            <person name="Kaempfer P."/>
            <person name="Schumann P."/>
            <person name="Rohde M."/>
            <person name="Steinert M."/>
            <person name="Luzhetskyy A."/>
            <person name="Wink J."/>
            <person name="Ruckert C."/>
        </authorList>
    </citation>
    <scope>NUCLEOTIDE SEQUENCE [LARGE SCALE GENOMIC DNA]</scope>
    <source>
        <strain evidence="3 4">M2</strain>
    </source>
</reference>
<keyword evidence="2" id="KW-0812">Transmembrane</keyword>
<dbReference type="AlphaFoldDB" id="A0A4V0ZJT8"/>
<organism evidence="3 4">
    <name type="scientific">Streptomonospora litoralis</name>
    <dbReference type="NCBI Taxonomy" id="2498135"/>
    <lineage>
        <taxon>Bacteria</taxon>
        <taxon>Bacillati</taxon>
        <taxon>Actinomycetota</taxon>
        <taxon>Actinomycetes</taxon>
        <taxon>Streptosporangiales</taxon>
        <taxon>Nocardiopsidaceae</taxon>
        <taxon>Streptomonospora</taxon>
    </lineage>
</organism>
<feature type="transmembrane region" description="Helical" evidence="2">
    <location>
        <begin position="6"/>
        <end position="28"/>
    </location>
</feature>
<protein>
    <submittedName>
        <fullName evidence="3">Uncharacterized protein</fullName>
    </submittedName>
</protein>
<accession>A0A4V0ZJT8</accession>
<dbReference type="EMBL" id="CP036455">
    <property type="protein sequence ID" value="QBI54632.1"/>
    <property type="molecule type" value="Genomic_DNA"/>
</dbReference>
<feature type="compositionally biased region" description="Acidic residues" evidence="1">
    <location>
        <begin position="35"/>
        <end position="45"/>
    </location>
</feature>
<evidence type="ECO:0000256" key="1">
    <source>
        <dbReference type="SAM" id="MobiDB-lite"/>
    </source>
</evidence>
<sequence length="56" mass="5917">MSVMVLFGIATLVILGLLIALFIAAFVVRGPSLEDDTPADDDNVDESLHTHGVHLG</sequence>
<gene>
    <name evidence="3" type="ORF">EKD16_14255</name>
</gene>
<keyword evidence="2" id="KW-0472">Membrane</keyword>
<dbReference type="KEGG" id="strr:EKD16_14255"/>
<dbReference type="Proteomes" id="UP000292235">
    <property type="component" value="Chromosome"/>
</dbReference>
<keyword evidence="4" id="KW-1185">Reference proteome</keyword>